<reference evidence="3" key="1">
    <citation type="journal article" date="2014" name="Int. J. Syst. Evol. Microbiol.">
        <title>Complete genome of a new Firmicutes species belonging to the dominant human colonic microbiota ('Ruminococcus bicirculans') reveals two chromosomes and a selective capacity to utilize plant glucans.</title>
        <authorList>
            <consortium name="NISC Comparative Sequencing Program"/>
            <person name="Wegmann U."/>
            <person name="Louis P."/>
            <person name="Goesmann A."/>
            <person name="Henrissat B."/>
            <person name="Duncan S.H."/>
            <person name="Flint H.J."/>
        </authorList>
    </citation>
    <scope>NUCLEOTIDE SEQUENCE</scope>
    <source>
        <strain evidence="3">NBRC 108219</strain>
    </source>
</reference>
<evidence type="ECO:0000259" key="2">
    <source>
        <dbReference type="PROSITE" id="PS51352"/>
    </source>
</evidence>
<evidence type="ECO:0000313" key="4">
    <source>
        <dbReference type="Proteomes" id="UP001161391"/>
    </source>
</evidence>
<dbReference type="RefSeq" id="WP_284386587.1">
    <property type="nucleotide sequence ID" value="NZ_BSNK01000001.1"/>
</dbReference>
<dbReference type="SUPFAM" id="SSF52833">
    <property type="entry name" value="Thioredoxin-like"/>
    <property type="match status" value="1"/>
</dbReference>
<comment type="caution">
    <text evidence="3">The sequence shown here is derived from an EMBL/GenBank/DDBJ whole genome shotgun (WGS) entry which is preliminary data.</text>
</comment>
<dbReference type="Pfam" id="PF00085">
    <property type="entry name" value="Thioredoxin"/>
    <property type="match status" value="1"/>
</dbReference>
<reference evidence="3" key="2">
    <citation type="submission" date="2023-01" db="EMBL/GenBank/DDBJ databases">
        <title>Draft genome sequence of Algimonas ampicilliniresistens strain NBRC 108219.</title>
        <authorList>
            <person name="Sun Q."/>
            <person name="Mori K."/>
        </authorList>
    </citation>
    <scope>NUCLEOTIDE SEQUENCE</scope>
    <source>
        <strain evidence="3">NBRC 108219</strain>
    </source>
</reference>
<keyword evidence="1" id="KW-0732">Signal</keyword>
<dbReference type="InterPro" id="IPR036249">
    <property type="entry name" value="Thioredoxin-like_sf"/>
</dbReference>
<dbReference type="PROSITE" id="PS51352">
    <property type="entry name" value="THIOREDOXIN_2"/>
    <property type="match status" value="1"/>
</dbReference>
<keyword evidence="4" id="KW-1185">Reference proteome</keyword>
<dbReference type="InterPro" id="IPR013766">
    <property type="entry name" value="Thioredoxin_domain"/>
</dbReference>
<dbReference type="CDD" id="cd02947">
    <property type="entry name" value="TRX_family"/>
    <property type="match status" value="1"/>
</dbReference>
<proteinExistence type="predicted"/>
<feature type="chain" id="PRO_5047479848" description="Thioredoxin domain-containing protein" evidence="1">
    <location>
        <begin position="21"/>
        <end position="164"/>
    </location>
</feature>
<dbReference type="Gene3D" id="3.40.30.10">
    <property type="entry name" value="Glutaredoxin"/>
    <property type="match status" value="1"/>
</dbReference>
<feature type="signal peptide" evidence="1">
    <location>
        <begin position="1"/>
        <end position="20"/>
    </location>
</feature>
<name>A0ABQ5V424_9PROT</name>
<organism evidence="3 4">
    <name type="scientific">Algimonas ampicilliniresistens</name>
    <dbReference type="NCBI Taxonomy" id="1298735"/>
    <lineage>
        <taxon>Bacteria</taxon>
        <taxon>Pseudomonadati</taxon>
        <taxon>Pseudomonadota</taxon>
        <taxon>Alphaproteobacteria</taxon>
        <taxon>Maricaulales</taxon>
        <taxon>Robiginitomaculaceae</taxon>
        <taxon>Algimonas</taxon>
    </lineage>
</organism>
<sequence length="164" mass="17454">MQKTLILAATTALLAACSNADTSTATTEPVQIVETTVMTDTASTDVMTSDVAMETKTKAVLVYADWCGSCKVLDPKIKAVQAMGPMPGVEFVTLDYTDKNADNFYAQAKAAGVEEAVRAELDGTIKTGWLLLVDVDDKRVLSKVTKADETAEIVTKIQDALAQS</sequence>
<feature type="domain" description="Thioredoxin" evidence="2">
    <location>
        <begin position="22"/>
        <end position="162"/>
    </location>
</feature>
<protein>
    <recommendedName>
        <fullName evidence="2">Thioredoxin domain-containing protein</fullName>
    </recommendedName>
</protein>
<dbReference type="EMBL" id="BSNK01000001">
    <property type="protein sequence ID" value="GLQ22264.1"/>
    <property type="molecule type" value="Genomic_DNA"/>
</dbReference>
<dbReference type="Proteomes" id="UP001161391">
    <property type="component" value="Unassembled WGS sequence"/>
</dbReference>
<accession>A0ABQ5V424</accession>
<gene>
    <name evidence="3" type="ORF">GCM10007853_01380</name>
</gene>
<dbReference type="PROSITE" id="PS51257">
    <property type="entry name" value="PROKAR_LIPOPROTEIN"/>
    <property type="match status" value="1"/>
</dbReference>
<evidence type="ECO:0000256" key="1">
    <source>
        <dbReference type="SAM" id="SignalP"/>
    </source>
</evidence>
<evidence type="ECO:0000313" key="3">
    <source>
        <dbReference type="EMBL" id="GLQ22264.1"/>
    </source>
</evidence>